<feature type="compositionally biased region" description="Low complexity" evidence="1">
    <location>
        <begin position="48"/>
        <end position="72"/>
    </location>
</feature>
<reference evidence="3" key="2">
    <citation type="submission" date="2020-11" db="EMBL/GenBank/DDBJ databases">
        <authorList>
            <person name="Cecchin M."/>
            <person name="Marcolungo L."/>
            <person name="Rossato M."/>
            <person name="Girolomoni L."/>
            <person name="Cosentino E."/>
            <person name="Cuine S."/>
            <person name="Li-Beisson Y."/>
            <person name="Delledonne M."/>
            <person name="Ballottari M."/>
        </authorList>
    </citation>
    <scope>NUCLEOTIDE SEQUENCE</scope>
    <source>
        <strain evidence="3">211/11P</strain>
        <tissue evidence="3">Whole cell</tissue>
    </source>
</reference>
<dbReference type="InterPro" id="IPR013584">
    <property type="entry name" value="RAP"/>
</dbReference>
<feature type="region of interest" description="Disordered" evidence="1">
    <location>
        <begin position="32"/>
        <end position="79"/>
    </location>
</feature>
<dbReference type="EMBL" id="SIDB01000004">
    <property type="protein sequence ID" value="KAI3433759.1"/>
    <property type="molecule type" value="Genomic_DNA"/>
</dbReference>
<keyword evidence="4" id="KW-1185">Reference proteome</keyword>
<protein>
    <recommendedName>
        <fullName evidence="2">RAP domain-containing protein</fullName>
    </recommendedName>
</protein>
<dbReference type="PROSITE" id="PS51286">
    <property type="entry name" value="RAP"/>
    <property type="match status" value="1"/>
</dbReference>
<gene>
    <name evidence="3" type="ORF">D9Q98_003566</name>
</gene>
<organism evidence="3 4">
    <name type="scientific">Chlorella vulgaris</name>
    <name type="common">Green alga</name>
    <dbReference type="NCBI Taxonomy" id="3077"/>
    <lineage>
        <taxon>Eukaryota</taxon>
        <taxon>Viridiplantae</taxon>
        <taxon>Chlorophyta</taxon>
        <taxon>core chlorophytes</taxon>
        <taxon>Trebouxiophyceae</taxon>
        <taxon>Chlorellales</taxon>
        <taxon>Chlorellaceae</taxon>
        <taxon>Chlorella clade</taxon>
        <taxon>Chlorella</taxon>
    </lineage>
</organism>
<evidence type="ECO:0000259" key="2">
    <source>
        <dbReference type="PROSITE" id="PS51286"/>
    </source>
</evidence>
<sequence>MAASIAHPVKQLRPHASAETLAQLVGVTSGSIPQSIAPARQRPPPQAQPNKQPNQQGRPKQQQQRHSQPRHNTLQLSGADVSRVRTLSIKGQRSIVGLVQLMQQYASAGTLDKYNLAAALDRTVQLGKQADSSRDGAAAWAVLRPLSMKLLQTFNAQALVALLRAATHFGSFSTDELKAWQAALKQQQQLEMLPAIAASNALMSLSTLAAGRKALKAAVDPILVVRLVQGWLQLIPGMLSLNVCQGLYGAVFLGYPFSQQELDRITQQALKVDGRFTAENGAQLFRAWSLLDAAWREWDSSRQLSIVAAASELQPQALYPCNAAVEEVLCRVLSVDMDAQQACQTLLAVGQLRFHTSAASIAALVDVCICYIKRQEQPVMSLFAFLDGCALLGCRLPPAAFKNCLDAVSAACASNPPDAPRYISTAAWALAHLQQCDFEAWQQLAGLAAASSTADWPAVSLCRLFQAYMHVRAEHGQAVQLPAQLLRAASAALAQEINIQGTTSALHSRVACELEAACPGEAVEVEQLVGPGYRSGEAALEGWEEGWLQVDLAVPSLRLVVQADGPYQYFRNKPGVPLPTTLARDRLLRSWGWHVISVPFNISKQQLADHLTQQLRELR</sequence>
<dbReference type="Proteomes" id="UP001055712">
    <property type="component" value="Unassembled WGS sequence"/>
</dbReference>
<evidence type="ECO:0000313" key="3">
    <source>
        <dbReference type="EMBL" id="KAI3433759.1"/>
    </source>
</evidence>
<proteinExistence type="predicted"/>
<reference evidence="3" key="1">
    <citation type="journal article" date="2019" name="Plant J.">
        <title>Chlorella vulgaris genome assembly and annotation reveals the molecular basis for metabolic acclimation to high light conditions.</title>
        <authorList>
            <person name="Cecchin M."/>
            <person name="Marcolungo L."/>
            <person name="Rossato M."/>
            <person name="Girolomoni L."/>
            <person name="Cosentino E."/>
            <person name="Cuine S."/>
            <person name="Li-Beisson Y."/>
            <person name="Delledonne M."/>
            <person name="Ballottari M."/>
        </authorList>
    </citation>
    <scope>NUCLEOTIDE SEQUENCE</scope>
    <source>
        <strain evidence="3">211/11P</strain>
    </source>
</reference>
<dbReference type="Pfam" id="PF08373">
    <property type="entry name" value="RAP"/>
    <property type="match status" value="1"/>
</dbReference>
<name>A0A9D4YZ31_CHLVU</name>
<evidence type="ECO:0000256" key="1">
    <source>
        <dbReference type="SAM" id="MobiDB-lite"/>
    </source>
</evidence>
<comment type="caution">
    <text evidence="3">The sequence shown here is derived from an EMBL/GenBank/DDBJ whole genome shotgun (WGS) entry which is preliminary data.</text>
</comment>
<dbReference type="AlphaFoldDB" id="A0A9D4YZ31"/>
<accession>A0A9D4YZ31</accession>
<dbReference type="OrthoDB" id="514462at2759"/>
<feature type="domain" description="RAP" evidence="2">
    <location>
        <begin position="559"/>
        <end position="619"/>
    </location>
</feature>
<evidence type="ECO:0000313" key="4">
    <source>
        <dbReference type="Proteomes" id="UP001055712"/>
    </source>
</evidence>